<evidence type="ECO:0008006" key="9">
    <source>
        <dbReference type="Google" id="ProtNLM"/>
    </source>
</evidence>
<feature type="domain" description="Helicase C-terminal" evidence="6">
    <location>
        <begin position="239"/>
        <end position="386"/>
    </location>
</feature>
<dbReference type="PROSITE" id="PS51192">
    <property type="entry name" value="HELICASE_ATP_BIND_1"/>
    <property type="match status" value="1"/>
</dbReference>
<dbReference type="GO" id="GO:0005524">
    <property type="term" value="F:ATP binding"/>
    <property type="evidence" value="ECO:0007669"/>
    <property type="project" value="UniProtKB-KW"/>
</dbReference>
<dbReference type="PROSITE" id="PS00039">
    <property type="entry name" value="DEAD_ATP_HELICASE"/>
    <property type="match status" value="1"/>
</dbReference>
<name>A0A6C0H974_9ZZZZ</name>
<dbReference type="PANTHER" id="PTHR24031">
    <property type="entry name" value="RNA HELICASE"/>
    <property type="match status" value="1"/>
</dbReference>
<proteinExistence type="predicted"/>
<keyword evidence="2" id="KW-0378">Hydrolase</keyword>
<evidence type="ECO:0000256" key="4">
    <source>
        <dbReference type="ARBA" id="ARBA00022840"/>
    </source>
</evidence>
<dbReference type="SUPFAM" id="SSF52540">
    <property type="entry name" value="P-loop containing nucleoside triphosphate hydrolases"/>
    <property type="match status" value="1"/>
</dbReference>
<reference evidence="8" key="1">
    <citation type="journal article" date="2020" name="Nature">
        <title>Giant virus diversity and host interactions through global metagenomics.</title>
        <authorList>
            <person name="Schulz F."/>
            <person name="Roux S."/>
            <person name="Paez-Espino D."/>
            <person name="Jungbluth S."/>
            <person name="Walsh D.A."/>
            <person name="Denef V.J."/>
            <person name="McMahon K.D."/>
            <person name="Konstantinidis K.T."/>
            <person name="Eloe-Fadrosh E.A."/>
            <person name="Kyrpides N.C."/>
            <person name="Woyke T."/>
        </authorList>
    </citation>
    <scope>NUCLEOTIDE SEQUENCE</scope>
    <source>
        <strain evidence="8">GVMAG-M-3300023179-82</strain>
    </source>
</reference>
<dbReference type="InterPro" id="IPR014001">
    <property type="entry name" value="Helicase_ATP-bd"/>
</dbReference>
<feature type="domain" description="Helicase ATP-binding" evidence="5">
    <location>
        <begin position="33"/>
        <end position="211"/>
    </location>
</feature>
<keyword evidence="1" id="KW-0547">Nucleotide-binding</keyword>
<dbReference type="InterPro" id="IPR001650">
    <property type="entry name" value="Helicase_C-like"/>
</dbReference>
<evidence type="ECO:0000259" key="5">
    <source>
        <dbReference type="PROSITE" id="PS51192"/>
    </source>
</evidence>
<dbReference type="AlphaFoldDB" id="A0A6C0H974"/>
<dbReference type="InterPro" id="IPR000629">
    <property type="entry name" value="RNA-helicase_DEAD-box_CS"/>
</dbReference>
<dbReference type="PROSITE" id="PS51194">
    <property type="entry name" value="HELICASE_CTER"/>
    <property type="match status" value="1"/>
</dbReference>
<keyword evidence="3" id="KW-0347">Helicase</keyword>
<keyword evidence="4" id="KW-0067">ATP-binding</keyword>
<evidence type="ECO:0000259" key="6">
    <source>
        <dbReference type="PROSITE" id="PS51194"/>
    </source>
</evidence>
<evidence type="ECO:0000259" key="7">
    <source>
        <dbReference type="PROSITE" id="PS51195"/>
    </source>
</evidence>
<feature type="domain" description="DEAD-box RNA helicase Q" evidence="7">
    <location>
        <begin position="2"/>
        <end position="30"/>
    </location>
</feature>
<dbReference type="InterPro" id="IPR011545">
    <property type="entry name" value="DEAD/DEAH_box_helicase_dom"/>
</dbReference>
<dbReference type="Pfam" id="PF00270">
    <property type="entry name" value="DEAD"/>
    <property type="match status" value="1"/>
</dbReference>
<dbReference type="Pfam" id="PF00271">
    <property type="entry name" value="Helicase_C"/>
    <property type="match status" value="1"/>
</dbReference>
<dbReference type="InterPro" id="IPR027417">
    <property type="entry name" value="P-loop_NTPase"/>
</dbReference>
<accession>A0A6C0H974</accession>
<sequence>MESFDKLNLNSELLKGVYLYGFLKPSKIQIEGIEAINTKQDCILQSQSGTGKTATYLLGVINNMNINNISIIIVPTRELAEQVYNVAISLSKYTNFKIHKCIGGTNINETRNNMKISNLIIGTIGRINHMIEENKIQINKLNILIFDEADNLLGDNNLDNINNIINKVDRKNIEQNINSNKNNIQFILISATIPLHIFTFSKKYMNNPIQILVNNENIITDLISQFYINVEIEDQKFDTLLDLYSLVSTFQAIIFANTIAKVEYIENKLIENNFTASLIHSNMAQTERDTILLNFREGYTRILLTTDLLSRGIDIPQVNMVINYDIPVTHETYVHRIGRCGRFDKKGIAITLVKLKDTVDIKLFNKLKYYYKININEMPMDINSYL</sequence>
<dbReference type="GO" id="GO:0003724">
    <property type="term" value="F:RNA helicase activity"/>
    <property type="evidence" value="ECO:0007669"/>
    <property type="project" value="InterPro"/>
</dbReference>
<evidence type="ECO:0000256" key="2">
    <source>
        <dbReference type="ARBA" id="ARBA00022801"/>
    </source>
</evidence>
<evidence type="ECO:0000256" key="3">
    <source>
        <dbReference type="ARBA" id="ARBA00022806"/>
    </source>
</evidence>
<dbReference type="CDD" id="cd18787">
    <property type="entry name" value="SF2_C_DEAD"/>
    <property type="match status" value="1"/>
</dbReference>
<organism evidence="8">
    <name type="scientific">viral metagenome</name>
    <dbReference type="NCBI Taxonomy" id="1070528"/>
    <lineage>
        <taxon>unclassified sequences</taxon>
        <taxon>metagenomes</taxon>
        <taxon>organismal metagenomes</taxon>
    </lineage>
</organism>
<dbReference type="GO" id="GO:0003676">
    <property type="term" value="F:nucleic acid binding"/>
    <property type="evidence" value="ECO:0007669"/>
    <property type="project" value="InterPro"/>
</dbReference>
<dbReference type="PROSITE" id="PS51195">
    <property type="entry name" value="Q_MOTIF"/>
    <property type="match status" value="1"/>
</dbReference>
<dbReference type="SMART" id="SM00487">
    <property type="entry name" value="DEXDc"/>
    <property type="match status" value="1"/>
</dbReference>
<evidence type="ECO:0000256" key="1">
    <source>
        <dbReference type="ARBA" id="ARBA00022741"/>
    </source>
</evidence>
<evidence type="ECO:0000313" key="8">
    <source>
        <dbReference type="EMBL" id="QHT76665.1"/>
    </source>
</evidence>
<dbReference type="Gene3D" id="3.40.50.300">
    <property type="entry name" value="P-loop containing nucleotide triphosphate hydrolases"/>
    <property type="match status" value="2"/>
</dbReference>
<dbReference type="InterPro" id="IPR014014">
    <property type="entry name" value="RNA_helicase_DEAD_Q_motif"/>
</dbReference>
<protein>
    <recommendedName>
        <fullName evidence="9">Helicase</fullName>
    </recommendedName>
</protein>
<dbReference type="GO" id="GO:0016787">
    <property type="term" value="F:hydrolase activity"/>
    <property type="evidence" value="ECO:0007669"/>
    <property type="project" value="UniProtKB-KW"/>
</dbReference>
<dbReference type="EMBL" id="MN739899">
    <property type="protein sequence ID" value="QHT76665.1"/>
    <property type="molecule type" value="Genomic_DNA"/>
</dbReference>
<dbReference type="SMART" id="SM00490">
    <property type="entry name" value="HELICc"/>
    <property type="match status" value="1"/>
</dbReference>